<evidence type="ECO:0000313" key="2">
    <source>
        <dbReference type="Proteomes" id="UP001153678"/>
    </source>
</evidence>
<dbReference type="EMBL" id="CAMKVN010010906">
    <property type="protein sequence ID" value="CAI2194449.1"/>
    <property type="molecule type" value="Genomic_DNA"/>
</dbReference>
<dbReference type="Proteomes" id="UP001153678">
    <property type="component" value="Unassembled WGS sequence"/>
</dbReference>
<dbReference type="AlphaFoldDB" id="A0A9W4X8Q3"/>
<proteinExistence type="predicted"/>
<feature type="non-terminal residue" evidence="1">
    <location>
        <position position="1"/>
    </location>
</feature>
<evidence type="ECO:0000313" key="1">
    <source>
        <dbReference type="EMBL" id="CAI2194449.1"/>
    </source>
</evidence>
<name>A0A9W4X8Q3_9GLOM</name>
<gene>
    <name evidence="1" type="ORF">FWILDA_LOCUS16582</name>
</gene>
<organism evidence="1 2">
    <name type="scientific">Funneliformis geosporum</name>
    <dbReference type="NCBI Taxonomy" id="1117311"/>
    <lineage>
        <taxon>Eukaryota</taxon>
        <taxon>Fungi</taxon>
        <taxon>Fungi incertae sedis</taxon>
        <taxon>Mucoromycota</taxon>
        <taxon>Glomeromycotina</taxon>
        <taxon>Glomeromycetes</taxon>
        <taxon>Glomerales</taxon>
        <taxon>Glomeraceae</taxon>
        <taxon>Funneliformis</taxon>
    </lineage>
</organism>
<reference evidence="1" key="1">
    <citation type="submission" date="2022-08" db="EMBL/GenBank/DDBJ databases">
        <authorList>
            <person name="Kallberg Y."/>
            <person name="Tangrot J."/>
            <person name="Rosling A."/>
        </authorList>
    </citation>
    <scope>NUCLEOTIDE SEQUENCE</scope>
    <source>
        <strain evidence="1">Wild A</strain>
    </source>
</reference>
<comment type="caution">
    <text evidence="1">The sequence shown here is derived from an EMBL/GenBank/DDBJ whole genome shotgun (WGS) entry which is preliminary data.</text>
</comment>
<protein>
    <submittedName>
        <fullName evidence="1">179_t:CDS:1</fullName>
    </submittedName>
</protein>
<accession>A0A9W4X8Q3</accession>
<sequence length="52" mass="6076">IKALHLPNTMQVKEFLTISEEDMIYKIPDNILEFVDMFKNRLAVHPDEADDS</sequence>
<keyword evidence="2" id="KW-1185">Reference proteome</keyword>
<dbReference type="OrthoDB" id="2435283at2759"/>